<dbReference type="PANTHER" id="PTHR12526:SF510">
    <property type="entry name" value="D-INOSITOL 3-PHOSPHATE GLYCOSYLTRANSFERASE"/>
    <property type="match status" value="1"/>
</dbReference>
<proteinExistence type="predicted"/>
<evidence type="ECO:0000313" key="3">
    <source>
        <dbReference type="EMBL" id="GGF52878.1"/>
    </source>
</evidence>
<dbReference type="Gene3D" id="3.40.50.2000">
    <property type="entry name" value="Glycogen Phosphorylase B"/>
    <property type="match status" value="1"/>
</dbReference>
<dbReference type="Pfam" id="PF13692">
    <property type="entry name" value="Glyco_trans_1_4"/>
    <property type="match status" value="1"/>
</dbReference>
<evidence type="ECO:0008006" key="5">
    <source>
        <dbReference type="Google" id="ProtNLM"/>
    </source>
</evidence>
<evidence type="ECO:0000256" key="1">
    <source>
        <dbReference type="ARBA" id="ARBA00022676"/>
    </source>
</evidence>
<evidence type="ECO:0000313" key="4">
    <source>
        <dbReference type="Proteomes" id="UP000605670"/>
    </source>
</evidence>
<reference evidence="3" key="1">
    <citation type="journal article" date="2014" name="Int. J. Syst. Evol. Microbiol.">
        <title>Complete genome sequence of Corynebacterium casei LMG S-19264T (=DSM 44701T), isolated from a smear-ripened cheese.</title>
        <authorList>
            <consortium name="US DOE Joint Genome Institute (JGI-PGF)"/>
            <person name="Walter F."/>
            <person name="Albersmeier A."/>
            <person name="Kalinowski J."/>
            <person name="Ruckert C."/>
        </authorList>
    </citation>
    <scope>NUCLEOTIDE SEQUENCE</scope>
    <source>
        <strain evidence="3">CGMCC 1.12160</strain>
    </source>
</reference>
<gene>
    <name evidence="3" type="ORF">GCM10011366_20850</name>
</gene>
<organism evidence="3 4">
    <name type="scientific">Ornithinimicrobium tianjinense</name>
    <dbReference type="NCBI Taxonomy" id="1195761"/>
    <lineage>
        <taxon>Bacteria</taxon>
        <taxon>Bacillati</taxon>
        <taxon>Actinomycetota</taxon>
        <taxon>Actinomycetes</taxon>
        <taxon>Micrococcales</taxon>
        <taxon>Ornithinimicrobiaceae</taxon>
        <taxon>Ornithinimicrobium</taxon>
    </lineage>
</organism>
<sequence length="689" mass="75085">MTTKHTPSRRVVALAADAVELDEIAEALRGMALRGDRVVLMWRDGEPSARLRQFKGRRPVRPAVPRRPRALLRVARSGSPRRLLADRGTLLGALRLDPLAQRELEQADALVVVGPEAEKVAAEGRAPVAAPPLVTAEELSRWAELAGTWRDVESWLDDPDTLGREEGRTLLDRVELVGGLERPARQEALARLVEVLLGRNEHALALRAAHLLEVDGDEDPDRLALSRGLRALAGTAASGEGDPDLGAAVAGVVASADRALEADDLEAAADRATLALRLLFHRELHADALTSPLVEDPDTFLAAWRGSRVGSLLASPTPQTPRLERVREGARRHTGARPRVVVAPGTFPQFSPPVVAALEEVADVTVLPLNARPELRWLGTSRPLVDRRLRQAVGAPVPPDLVLREELEAADALFVDWADRGALETVMTAPEGLPVTVRIHSMDALSPWIHLIDWSRVGDLVLVSPHLRTLVERLLGDRLATTRVHVVPNVLQPERIPTHKTEGHRRRLLVVGWGQRVKDPLFALEVLAALRAQDPAWRLSLVGADFLLHPVESTLAYAREFWARLVREDVRDSVDLVAWTDDLAPHLAASGFILSTSRRESFGLGLVEGAASGAVPVVRDWPVFASLGGARSLFPEDWVVDSVEAAVARIHGLAEEPAWSQASAAARQVVQERFATGTTQESFRRIVLG</sequence>
<reference evidence="3" key="2">
    <citation type="submission" date="2020-09" db="EMBL/GenBank/DDBJ databases">
        <authorList>
            <person name="Sun Q."/>
            <person name="Zhou Y."/>
        </authorList>
    </citation>
    <scope>NUCLEOTIDE SEQUENCE</scope>
    <source>
        <strain evidence="3">CGMCC 1.12160</strain>
    </source>
</reference>
<dbReference type="SUPFAM" id="SSF53756">
    <property type="entry name" value="UDP-Glycosyltransferase/glycogen phosphorylase"/>
    <property type="match status" value="1"/>
</dbReference>
<keyword evidence="2" id="KW-0808">Transferase</keyword>
<accession>A0A917BSJ8</accession>
<keyword evidence="4" id="KW-1185">Reference proteome</keyword>
<protein>
    <recommendedName>
        <fullName evidence="5">Glycosyl transferases group 1</fullName>
    </recommendedName>
</protein>
<keyword evidence="1" id="KW-0328">Glycosyltransferase</keyword>
<dbReference type="Proteomes" id="UP000605670">
    <property type="component" value="Unassembled WGS sequence"/>
</dbReference>
<comment type="caution">
    <text evidence="3">The sequence shown here is derived from an EMBL/GenBank/DDBJ whole genome shotgun (WGS) entry which is preliminary data.</text>
</comment>
<dbReference type="PANTHER" id="PTHR12526">
    <property type="entry name" value="GLYCOSYLTRANSFERASE"/>
    <property type="match status" value="1"/>
</dbReference>
<dbReference type="RefSeq" id="WP_188430516.1">
    <property type="nucleotide sequence ID" value="NZ_BAABKH010000003.1"/>
</dbReference>
<dbReference type="AlphaFoldDB" id="A0A917BSJ8"/>
<dbReference type="GO" id="GO:0016757">
    <property type="term" value="F:glycosyltransferase activity"/>
    <property type="evidence" value="ECO:0007669"/>
    <property type="project" value="UniProtKB-KW"/>
</dbReference>
<dbReference type="EMBL" id="BMEM01000003">
    <property type="protein sequence ID" value="GGF52878.1"/>
    <property type="molecule type" value="Genomic_DNA"/>
</dbReference>
<evidence type="ECO:0000256" key="2">
    <source>
        <dbReference type="ARBA" id="ARBA00022679"/>
    </source>
</evidence>
<name>A0A917BSJ8_9MICO</name>